<gene>
    <name evidence="3" type="ORF">E6K81_00340</name>
</gene>
<dbReference type="Pfam" id="PF07755">
    <property type="entry name" value="DUF1611"/>
    <property type="match status" value="1"/>
</dbReference>
<feature type="domain" description="D-glutamate N-acetyltransferase-like N-terminal" evidence="2">
    <location>
        <begin position="42"/>
        <end position="135"/>
    </location>
</feature>
<reference evidence="3 4" key="1">
    <citation type="journal article" date="2019" name="Nat. Microbiol.">
        <title>Mediterranean grassland soil C-N compound turnover is dependent on rainfall and depth, and is mediated by genomically divergent microorganisms.</title>
        <authorList>
            <person name="Diamond S."/>
            <person name="Andeer P.F."/>
            <person name="Li Z."/>
            <person name="Crits-Christoph A."/>
            <person name="Burstein D."/>
            <person name="Anantharaman K."/>
            <person name="Lane K.R."/>
            <person name="Thomas B.C."/>
            <person name="Pan C."/>
            <person name="Northen T.R."/>
            <person name="Banfield J.F."/>
        </authorList>
    </citation>
    <scope>NUCLEOTIDE SEQUENCE [LARGE SCALE GENOMIC DNA]</scope>
    <source>
        <strain evidence="3">WS_11</strain>
    </source>
</reference>
<name>A0A538UEG7_UNCEI</name>
<dbReference type="EMBL" id="VBPB01000004">
    <property type="protein sequence ID" value="TMQ74270.1"/>
    <property type="molecule type" value="Genomic_DNA"/>
</dbReference>
<evidence type="ECO:0000313" key="4">
    <source>
        <dbReference type="Proteomes" id="UP000319771"/>
    </source>
</evidence>
<dbReference type="InterPro" id="IPR011669">
    <property type="entry name" value="DgcN-like"/>
</dbReference>
<dbReference type="PIRSF" id="PIRSF026760">
    <property type="entry name" value="UCP026760"/>
    <property type="match status" value="1"/>
</dbReference>
<dbReference type="InterPro" id="IPR035086">
    <property type="entry name" value="DgcN-like_C"/>
</dbReference>
<evidence type="ECO:0000313" key="3">
    <source>
        <dbReference type="EMBL" id="TMQ74270.1"/>
    </source>
</evidence>
<evidence type="ECO:0000259" key="1">
    <source>
        <dbReference type="Pfam" id="PF07755"/>
    </source>
</evidence>
<protein>
    <submittedName>
        <fullName evidence="3">DUF1611 domain-containing protein</fullName>
    </submittedName>
</protein>
<feature type="domain" description="D-glutamate N-acetyltransferase-like C-terminal" evidence="1">
    <location>
        <begin position="141"/>
        <end position="353"/>
    </location>
</feature>
<dbReference type="InterPro" id="IPR035402">
    <property type="entry name" value="DgcN-like_N"/>
</dbReference>
<organism evidence="3 4">
    <name type="scientific">Eiseniibacteriota bacterium</name>
    <dbReference type="NCBI Taxonomy" id="2212470"/>
    <lineage>
        <taxon>Bacteria</taxon>
        <taxon>Candidatus Eiseniibacteriota</taxon>
    </lineage>
</organism>
<dbReference type="InterPro" id="IPR027417">
    <property type="entry name" value="P-loop_NTPase"/>
</dbReference>
<dbReference type="Proteomes" id="UP000319771">
    <property type="component" value="Unassembled WGS sequence"/>
</dbReference>
<evidence type="ECO:0000259" key="2">
    <source>
        <dbReference type="Pfam" id="PF17396"/>
    </source>
</evidence>
<dbReference type="SUPFAM" id="SSF52540">
    <property type="entry name" value="P-loop containing nucleoside triphosphate hydrolases"/>
    <property type="match status" value="1"/>
</dbReference>
<dbReference type="Gene3D" id="3.40.50.720">
    <property type="entry name" value="NAD(P)-binding Rossmann-like Domain"/>
    <property type="match status" value="1"/>
</dbReference>
<dbReference type="AlphaFoldDB" id="A0A538UEG7"/>
<dbReference type="PANTHER" id="PTHR40690:SF1">
    <property type="entry name" value="DUF1611 DOMAIN-CONTAINING PROTEIN"/>
    <property type="match status" value="1"/>
</dbReference>
<dbReference type="Gene3D" id="3.40.50.300">
    <property type="entry name" value="P-loop containing nucleotide triphosphate hydrolases"/>
    <property type="match status" value="1"/>
</dbReference>
<sequence>MLGKPRRLAILAEGSFTVLDGKTAVGVLRYRPEEVAAVIDSTRAGRSTEACVGLGGSIPVVDGVAAAAALGADSLLIGIAPQGGELPAAWRGAVREAIERGWDVLSGLHGFLADDPDLAARAAASGARLLDVRRPPTRRPVAGARAAQVDALVVLTVGSDCNVGKMTAALELTRELKTRGVRAAFVATGQTGIFVADHGVALDAVPSDFVAGITEELVIEAAREAEVVLVEGQGALRHPGYSGVTLSLLHGAAPAALVLCHPSARASMRAPRRAGRAAATGEPEPVTPIIPPLAELVREYEQAAAWVSPARVAGVALNTLGLDEAAARRAVADAARETGRPATDPVRFGAGPIAAALEQALAERRRHATAP</sequence>
<accession>A0A538UEG7</accession>
<comment type="caution">
    <text evidence="3">The sequence shown here is derived from an EMBL/GenBank/DDBJ whole genome shotgun (WGS) entry which is preliminary data.</text>
</comment>
<proteinExistence type="predicted"/>
<dbReference type="PANTHER" id="PTHR40690">
    <property type="entry name" value="GLL3100 PROTEIN"/>
    <property type="match status" value="1"/>
</dbReference>
<dbReference type="Pfam" id="PF17396">
    <property type="entry name" value="DUF1611_N"/>
    <property type="match status" value="1"/>
</dbReference>